<dbReference type="AlphaFoldDB" id="A0A2G5C977"/>
<evidence type="ECO:0000313" key="2">
    <source>
        <dbReference type="EMBL" id="PIA27377.1"/>
    </source>
</evidence>
<dbReference type="EMBL" id="KZ305095">
    <property type="protein sequence ID" value="PIA27377.1"/>
    <property type="molecule type" value="Genomic_DNA"/>
</dbReference>
<organism evidence="2 3">
    <name type="scientific">Aquilegia coerulea</name>
    <name type="common">Rocky mountain columbine</name>
    <dbReference type="NCBI Taxonomy" id="218851"/>
    <lineage>
        <taxon>Eukaryota</taxon>
        <taxon>Viridiplantae</taxon>
        <taxon>Streptophyta</taxon>
        <taxon>Embryophyta</taxon>
        <taxon>Tracheophyta</taxon>
        <taxon>Spermatophyta</taxon>
        <taxon>Magnoliopsida</taxon>
        <taxon>Ranunculales</taxon>
        <taxon>Ranunculaceae</taxon>
        <taxon>Thalictroideae</taxon>
        <taxon>Aquilegia</taxon>
    </lineage>
</organism>
<evidence type="ECO:0008006" key="4">
    <source>
        <dbReference type="Google" id="ProtNLM"/>
    </source>
</evidence>
<accession>A0A2G5C977</accession>
<evidence type="ECO:0000313" key="3">
    <source>
        <dbReference type="Proteomes" id="UP000230069"/>
    </source>
</evidence>
<name>A0A2G5C977_AQUCA</name>
<keyword evidence="1" id="KW-0812">Transmembrane</keyword>
<keyword evidence="3" id="KW-1185">Reference proteome</keyword>
<gene>
    <name evidence="2" type="ORF">AQUCO_07800010v1</name>
</gene>
<reference evidence="2 3" key="1">
    <citation type="submission" date="2017-09" db="EMBL/GenBank/DDBJ databases">
        <title>WGS assembly of Aquilegia coerulea Goldsmith.</title>
        <authorList>
            <person name="Hodges S."/>
            <person name="Kramer E."/>
            <person name="Nordborg M."/>
            <person name="Tomkins J."/>
            <person name="Borevitz J."/>
            <person name="Derieg N."/>
            <person name="Yan J."/>
            <person name="Mihaltcheva S."/>
            <person name="Hayes R.D."/>
            <person name="Rokhsar D."/>
        </authorList>
    </citation>
    <scope>NUCLEOTIDE SEQUENCE [LARGE SCALE GENOMIC DNA]</scope>
    <source>
        <strain evidence="3">cv. Goldsmith</strain>
    </source>
</reference>
<dbReference type="Proteomes" id="UP000230069">
    <property type="component" value="Unassembled WGS sequence"/>
</dbReference>
<sequence>MAWFDYCDGVGRPTMTGLFSKSSSTTTKGSTSYGKKGSSGFSSFWILFQLLGCHCQFWVHLLWRLFQAMSSECVWASAAFFLYVFFVFLWGFFFSVWMMADLRICYLRKI</sequence>
<keyword evidence="1" id="KW-0472">Membrane</keyword>
<dbReference type="InParanoid" id="A0A2G5C977"/>
<protein>
    <recommendedName>
        <fullName evidence="4">Transmembrane protein</fullName>
    </recommendedName>
</protein>
<keyword evidence="1" id="KW-1133">Transmembrane helix</keyword>
<feature type="transmembrane region" description="Helical" evidence="1">
    <location>
        <begin position="75"/>
        <end position="100"/>
    </location>
</feature>
<proteinExistence type="predicted"/>
<feature type="transmembrane region" description="Helical" evidence="1">
    <location>
        <begin position="44"/>
        <end position="63"/>
    </location>
</feature>
<evidence type="ECO:0000256" key="1">
    <source>
        <dbReference type="SAM" id="Phobius"/>
    </source>
</evidence>